<dbReference type="AlphaFoldDB" id="E9DC22"/>
<dbReference type="EMBL" id="GL636499">
    <property type="protein sequence ID" value="EFW15747.1"/>
    <property type="molecule type" value="Genomic_DNA"/>
</dbReference>
<accession>E9DC22</accession>
<dbReference type="VEuPathDB" id="FungiDB:CPSG_07374"/>
<dbReference type="HOGENOM" id="CLU_1214644_0_0_1"/>
<dbReference type="PROSITE" id="PS50097">
    <property type="entry name" value="BTB"/>
    <property type="match status" value="1"/>
</dbReference>
<gene>
    <name evidence="2" type="ORF">CPSG_07374</name>
</gene>
<dbReference type="PANTHER" id="PTHR47843">
    <property type="entry name" value="BTB DOMAIN-CONTAINING PROTEIN-RELATED"/>
    <property type="match status" value="1"/>
</dbReference>
<reference evidence="3" key="1">
    <citation type="journal article" date="2010" name="Genome Res.">
        <title>Population genomic sequencing of Coccidioides fungi reveals recent hybridization and transposon control.</title>
        <authorList>
            <person name="Neafsey D.E."/>
            <person name="Barker B.M."/>
            <person name="Sharpton T.J."/>
            <person name="Stajich J.E."/>
            <person name="Park D.J."/>
            <person name="Whiston E."/>
            <person name="Hung C.-Y."/>
            <person name="McMahan C."/>
            <person name="White J."/>
            <person name="Sykes S."/>
            <person name="Heiman D."/>
            <person name="Young S."/>
            <person name="Zeng Q."/>
            <person name="Abouelleil A."/>
            <person name="Aftuck L."/>
            <person name="Bessette D."/>
            <person name="Brown A."/>
            <person name="FitzGerald M."/>
            <person name="Lui A."/>
            <person name="Macdonald J.P."/>
            <person name="Priest M."/>
            <person name="Orbach M.J."/>
            <person name="Galgiani J.N."/>
            <person name="Kirkland T.N."/>
            <person name="Cole G.T."/>
            <person name="Birren B.W."/>
            <person name="Henn M.R."/>
            <person name="Taylor J.W."/>
            <person name="Rounsley S.D."/>
        </authorList>
    </citation>
    <scope>NUCLEOTIDE SEQUENCE [LARGE SCALE GENOMIC DNA]</scope>
    <source>
        <strain evidence="3">RMSCC 757 / Silveira</strain>
    </source>
</reference>
<evidence type="ECO:0000313" key="3">
    <source>
        <dbReference type="Proteomes" id="UP000002497"/>
    </source>
</evidence>
<dbReference type="InterPro" id="IPR011333">
    <property type="entry name" value="SKP1/BTB/POZ_sf"/>
</dbReference>
<evidence type="ECO:0000313" key="2">
    <source>
        <dbReference type="EMBL" id="EFW15747.1"/>
    </source>
</evidence>
<dbReference type="Pfam" id="PF00651">
    <property type="entry name" value="BTB"/>
    <property type="match status" value="1"/>
</dbReference>
<dbReference type="STRING" id="443226.E9DC22"/>
<feature type="domain" description="BTB" evidence="1">
    <location>
        <begin position="45"/>
        <end position="111"/>
    </location>
</feature>
<dbReference type="VEuPathDB" id="FungiDB:D8B26_004430"/>
<evidence type="ECO:0000259" key="1">
    <source>
        <dbReference type="PROSITE" id="PS50097"/>
    </source>
</evidence>
<dbReference type="Proteomes" id="UP000002497">
    <property type="component" value="Unassembled WGS sequence"/>
</dbReference>
<keyword evidence="3" id="KW-1185">Reference proteome</keyword>
<dbReference type="SUPFAM" id="SSF54695">
    <property type="entry name" value="POZ domain"/>
    <property type="match status" value="1"/>
</dbReference>
<name>E9DC22_COCPS</name>
<dbReference type="InterPro" id="IPR000210">
    <property type="entry name" value="BTB/POZ_dom"/>
</dbReference>
<protein>
    <recommendedName>
        <fullName evidence="1">BTB domain-containing protein</fullName>
    </recommendedName>
</protein>
<sequence>MEAWESHAQIAQEYQGVGSSSVSQARAVKGELVFSKFWFLNPKYSDLTIICGSECLPAHRIVVCPQSAYFTGGCDGGLEEASELNSTTKIPYLLIKKVLEYLYTGNYTLELPEPTSHAEDPSCSEYEPMAAIEDPAADNIAGSSGLVVGHGGDTVADVEPPSGQNMPDHPAHFHVMMYAQADSFQIDGLKTVAKKYFQMFFFKSPSPSAIRHHYYRRLPFNARAGSRT</sequence>
<proteinExistence type="predicted"/>
<dbReference type="PANTHER" id="PTHR47843:SF5">
    <property type="entry name" value="BTB_POZ DOMAIN PROTEIN"/>
    <property type="match status" value="1"/>
</dbReference>
<organism evidence="3">
    <name type="scientific">Coccidioides posadasii (strain RMSCC 757 / Silveira)</name>
    <name type="common">Valley fever fungus</name>
    <dbReference type="NCBI Taxonomy" id="443226"/>
    <lineage>
        <taxon>Eukaryota</taxon>
        <taxon>Fungi</taxon>
        <taxon>Dikarya</taxon>
        <taxon>Ascomycota</taxon>
        <taxon>Pezizomycotina</taxon>
        <taxon>Eurotiomycetes</taxon>
        <taxon>Eurotiomycetidae</taxon>
        <taxon>Onygenales</taxon>
        <taxon>Onygenaceae</taxon>
        <taxon>Coccidioides</taxon>
    </lineage>
</organism>
<dbReference type="Gene3D" id="3.30.710.10">
    <property type="entry name" value="Potassium Channel Kv1.1, Chain A"/>
    <property type="match status" value="1"/>
</dbReference>
<reference evidence="3" key="2">
    <citation type="submission" date="2010-03" db="EMBL/GenBank/DDBJ databases">
        <title>The genome sequence of Coccidioides posadasii strain Silveira.</title>
        <authorList>
            <consortium name="The Broad Institute Genome Sequencing Center for Infectious Disease"/>
            <person name="Neafsey D."/>
            <person name="Orbach M."/>
            <person name="Henn M.R."/>
            <person name="Cole G.T."/>
            <person name="Galgiani J."/>
            <person name="Gardner M.J."/>
            <person name="Kirkland T.N."/>
            <person name="Taylor J.W."/>
            <person name="Young S.K."/>
            <person name="Zeng Q."/>
            <person name="Koehrsen M."/>
            <person name="Alvarado L."/>
            <person name="Berlin A."/>
            <person name="Borenstein D."/>
            <person name="Chapman S.B."/>
            <person name="Chen Z."/>
            <person name="Engels R."/>
            <person name="Freedman E."/>
            <person name="Gellesch M."/>
            <person name="Goldberg J."/>
            <person name="Griggs A."/>
            <person name="Gujja S."/>
            <person name="Heilman E."/>
            <person name="Heiman D."/>
            <person name="Howarth C."/>
            <person name="Jen D."/>
            <person name="Larson L."/>
            <person name="Mehta T."/>
            <person name="Neiman D."/>
            <person name="Park D."/>
            <person name="Pearson M."/>
            <person name="Richards J."/>
            <person name="Roberts A."/>
            <person name="Saif S."/>
            <person name="Shea T."/>
            <person name="Shenoy N."/>
            <person name="Sisk P."/>
            <person name="Stolte C."/>
            <person name="Sykes S."/>
            <person name="Walk T."/>
            <person name="White J."/>
            <person name="Yandava C."/>
            <person name="Haas B."/>
            <person name="Nusbaum C."/>
            <person name="Birren B."/>
        </authorList>
    </citation>
    <scope>NUCLEOTIDE SEQUENCE [LARGE SCALE GENOMIC DNA]</scope>
    <source>
        <strain evidence="3">RMSCC 757 / Silveira</strain>
    </source>
</reference>